<accession>A0ABQ7QUV4</accession>
<comment type="caution">
    <text evidence="3">The sequence shown here is derived from an EMBL/GenBank/DDBJ whole genome shotgun (WGS) entry which is preliminary data.</text>
</comment>
<evidence type="ECO:0000256" key="2">
    <source>
        <dbReference type="SAM" id="Phobius"/>
    </source>
</evidence>
<gene>
    <name evidence="3" type="ORF">JYU34_006086</name>
</gene>
<keyword evidence="2" id="KW-0812">Transmembrane</keyword>
<reference evidence="3 4" key="1">
    <citation type="submission" date="2021-06" db="EMBL/GenBank/DDBJ databases">
        <title>A haploid diamondback moth (Plutella xylostella L.) genome assembly resolves 31 chromosomes and identifies a diamide resistance mutation.</title>
        <authorList>
            <person name="Ward C.M."/>
            <person name="Perry K.D."/>
            <person name="Baker G."/>
            <person name="Powis K."/>
            <person name="Heckel D.G."/>
            <person name="Baxter S.W."/>
        </authorList>
    </citation>
    <scope>NUCLEOTIDE SEQUENCE [LARGE SCALE GENOMIC DNA]</scope>
    <source>
        <strain evidence="3 4">LV</strain>
        <tissue evidence="3">Single pupa</tissue>
    </source>
</reference>
<protein>
    <submittedName>
        <fullName evidence="3">Uncharacterized protein</fullName>
    </submittedName>
</protein>
<evidence type="ECO:0000313" key="3">
    <source>
        <dbReference type="EMBL" id="KAG7308837.1"/>
    </source>
</evidence>
<dbReference type="EMBL" id="JAHIBW010000008">
    <property type="protein sequence ID" value="KAG7308837.1"/>
    <property type="molecule type" value="Genomic_DNA"/>
</dbReference>
<proteinExistence type="predicted"/>
<evidence type="ECO:0000256" key="1">
    <source>
        <dbReference type="SAM" id="MobiDB-lite"/>
    </source>
</evidence>
<sequence>MDERKILFFGISAMVYCAYCALMWYAKAPEAEVDIPSPSQPEVPEPTPEIIREFIQNKTEAAIPVLIKKKKRAPVVLKDACSILEVFTTKPQTKCVNCHQSRNVDANANNNALAVFGIMVFLTVLVINAILDVLKVKEEELIRKKHNPDGDRRHSLAEFANKKTLRRESSKFSLNLFQIPEGSKKEEEEKKPKRHPRPYMRGESTNSYLTEKNLQKEAASTPRTCETPTGDPKLGLRPSGAKIFGARPSPLVRRSSFPALPLNPNVQALMLGHRRPSTADSDDEDRGRRVRIIRSLHARKLSPTSFPQPPTGEPMTAALSTNIWTFYAEHLLEPAPWTVKTHSWKIGFNSQQQAASRIIW</sequence>
<keyword evidence="2" id="KW-0472">Membrane</keyword>
<feature type="transmembrane region" description="Helical" evidence="2">
    <location>
        <begin position="7"/>
        <end position="26"/>
    </location>
</feature>
<keyword evidence="2" id="KW-1133">Transmembrane helix</keyword>
<evidence type="ECO:0000313" key="4">
    <source>
        <dbReference type="Proteomes" id="UP000823941"/>
    </source>
</evidence>
<feature type="compositionally biased region" description="Polar residues" evidence="1">
    <location>
        <begin position="203"/>
        <end position="212"/>
    </location>
</feature>
<organism evidence="3 4">
    <name type="scientific">Plutella xylostella</name>
    <name type="common">Diamondback moth</name>
    <name type="synonym">Plutella maculipennis</name>
    <dbReference type="NCBI Taxonomy" id="51655"/>
    <lineage>
        <taxon>Eukaryota</taxon>
        <taxon>Metazoa</taxon>
        <taxon>Ecdysozoa</taxon>
        <taxon>Arthropoda</taxon>
        <taxon>Hexapoda</taxon>
        <taxon>Insecta</taxon>
        <taxon>Pterygota</taxon>
        <taxon>Neoptera</taxon>
        <taxon>Endopterygota</taxon>
        <taxon>Lepidoptera</taxon>
        <taxon>Glossata</taxon>
        <taxon>Ditrysia</taxon>
        <taxon>Yponomeutoidea</taxon>
        <taxon>Plutellidae</taxon>
        <taxon>Plutella</taxon>
    </lineage>
</organism>
<keyword evidence="4" id="KW-1185">Reference proteome</keyword>
<feature type="transmembrane region" description="Helical" evidence="2">
    <location>
        <begin position="112"/>
        <end position="134"/>
    </location>
</feature>
<feature type="region of interest" description="Disordered" evidence="1">
    <location>
        <begin position="176"/>
        <end position="240"/>
    </location>
</feature>
<name>A0ABQ7QUV4_PLUXY</name>
<dbReference type="Proteomes" id="UP000823941">
    <property type="component" value="Chromosome 8"/>
</dbReference>
<feature type="compositionally biased region" description="Basic and acidic residues" evidence="1">
    <location>
        <begin position="182"/>
        <end position="191"/>
    </location>
</feature>